<dbReference type="STRING" id="137733.SAMN05421767_14914"/>
<dbReference type="GO" id="GO:0051301">
    <property type="term" value="P:cell division"/>
    <property type="evidence" value="ECO:0007669"/>
    <property type="project" value="UniProtKB-KW"/>
</dbReference>
<feature type="coiled-coil region" evidence="6">
    <location>
        <begin position="39"/>
        <end position="66"/>
    </location>
</feature>
<organism evidence="8 9">
    <name type="scientific">Granulicatella balaenopterae</name>
    <dbReference type="NCBI Taxonomy" id="137733"/>
    <lineage>
        <taxon>Bacteria</taxon>
        <taxon>Bacillati</taxon>
        <taxon>Bacillota</taxon>
        <taxon>Bacilli</taxon>
        <taxon>Lactobacillales</taxon>
        <taxon>Carnobacteriaceae</taxon>
        <taxon>Granulicatella</taxon>
    </lineage>
</organism>
<dbReference type="NCBIfam" id="NF010725">
    <property type="entry name" value="PRK14127.1"/>
    <property type="match status" value="1"/>
</dbReference>
<evidence type="ECO:0000256" key="2">
    <source>
        <dbReference type="ARBA" id="ARBA00022490"/>
    </source>
</evidence>
<keyword evidence="5" id="KW-0131">Cell cycle</keyword>
<evidence type="ECO:0000313" key="9">
    <source>
        <dbReference type="Proteomes" id="UP000198556"/>
    </source>
</evidence>
<evidence type="ECO:0000256" key="4">
    <source>
        <dbReference type="ARBA" id="ARBA00023054"/>
    </source>
</evidence>
<keyword evidence="3" id="KW-0132">Cell division</keyword>
<comment type="subcellular location">
    <subcellularLocation>
        <location evidence="1">Cytoplasm</location>
    </subcellularLocation>
</comment>
<name>A0A1H9P174_9LACT</name>
<evidence type="ECO:0000256" key="3">
    <source>
        <dbReference type="ARBA" id="ARBA00022618"/>
    </source>
</evidence>
<dbReference type="InterPro" id="IPR019933">
    <property type="entry name" value="DivIVA_domain"/>
</dbReference>
<sequence>MLKTSLNTKDILQKQFKHSFRGFNIEEVDQFLDIVIRDYDAFQKEITFLQAENERLVAKVDELSRQAKVSKTTRTTGIPTTGVTNFDILKRLSNLEKHVFDSKLAPESREQADTPISPTSNDSLGETRVIKPLS</sequence>
<feature type="region of interest" description="Disordered" evidence="7">
    <location>
        <begin position="103"/>
        <end position="134"/>
    </location>
</feature>
<dbReference type="InterPro" id="IPR007793">
    <property type="entry name" value="DivIVA_fam"/>
</dbReference>
<accession>A0A1H9P174</accession>
<evidence type="ECO:0000256" key="1">
    <source>
        <dbReference type="ARBA" id="ARBA00004496"/>
    </source>
</evidence>
<dbReference type="Pfam" id="PF05103">
    <property type="entry name" value="DivIVA"/>
    <property type="match status" value="1"/>
</dbReference>
<evidence type="ECO:0000256" key="6">
    <source>
        <dbReference type="SAM" id="Coils"/>
    </source>
</evidence>
<dbReference type="NCBIfam" id="TIGR03544">
    <property type="entry name" value="DivI1A_domain"/>
    <property type="match status" value="1"/>
</dbReference>
<evidence type="ECO:0000313" key="8">
    <source>
        <dbReference type="EMBL" id="SER41986.1"/>
    </source>
</evidence>
<dbReference type="EMBL" id="FOGF01000049">
    <property type="protein sequence ID" value="SER41986.1"/>
    <property type="molecule type" value="Genomic_DNA"/>
</dbReference>
<feature type="compositionally biased region" description="Basic and acidic residues" evidence="7">
    <location>
        <begin position="103"/>
        <end position="112"/>
    </location>
</feature>
<keyword evidence="2" id="KW-0963">Cytoplasm</keyword>
<dbReference type="Gene3D" id="6.10.250.660">
    <property type="match status" value="1"/>
</dbReference>
<keyword evidence="9" id="KW-1185">Reference proteome</keyword>
<dbReference type="AlphaFoldDB" id="A0A1H9P174"/>
<evidence type="ECO:0000256" key="5">
    <source>
        <dbReference type="ARBA" id="ARBA00023306"/>
    </source>
</evidence>
<dbReference type="PANTHER" id="PTHR35794:SF1">
    <property type="entry name" value="CELL CYCLE PROTEIN GPSB"/>
    <property type="match status" value="1"/>
</dbReference>
<dbReference type="OrthoDB" id="389699at2"/>
<keyword evidence="4 6" id="KW-0175">Coiled coil</keyword>
<evidence type="ECO:0000256" key="7">
    <source>
        <dbReference type="SAM" id="MobiDB-lite"/>
    </source>
</evidence>
<feature type="compositionally biased region" description="Polar residues" evidence="7">
    <location>
        <begin position="114"/>
        <end position="124"/>
    </location>
</feature>
<protein>
    <submittedName>
        <fullName evidence="8">DivIVA domain-containing protein</fullName>
    </submittedName>
</protein>
<dbReference type="GO" id="GO:0005737">
    <property type="term" value="C:cytoplasm"/>
    <property type="evidence" value="ECO:0007669"/>
    <property type="project" value="UniProtKB-SubCell"/>
</dbReference>
<proteinExistence type="predicted"/>
<dbReference type="RefSeq" id="WP_089747815.1">
    <property type="nucleotide sequence ID" value="NZ_FOGF01000049.1"/>
</dbReference>
<dbReference type="Proteomes" id="UP000198556">
    <property type="component" value="Unassembled WGS sequence"/>
</dbReference>
<dbReference type="PANTHER" id="PTHR35794">
    <property type="entry name" value="CELL DIVISION PROTEIN DIVIVA"/>
    <property type="match status" value="1"/>
</dbReference>
<gene>
    <name evidence="8" type="ORF">SAMN05421767_14914</name>
</gene>
<reference evidence="8 9" key="1">
    <citation type="submission" date="2016-10" db="EMBL/GenBank/DDBJ databases">
        <authorList>
            <person name="de Groot N.N."/>
        </authorList>
    </citation>
    <scope>NUCLEOTIDE SEQUENCE [LARGE SCALE GENOMIC DNA]</scope>
    <source>
        <strain evidence="8 9">DSM 15827</strain>
    </source>
</reference>